<protein>
    <submittedName>
        <fullName evidence="1">Phage capsid protein</fullName>
    </submittedName>
</protein>
<dbReference type="InterPro" id="IPR048813">
    <property type="entry name" value="GP7-like"/>
</dbReference>
<dbReference type="EMBL" id="CP095749">
    <property type="protein sequence ID" value="WEB44018.1"/>
    <property type="molecule type" value="Genomic_DNA"/>
</dbReference>
<accession>A0ABY8AGB9</accession>
<gene>
    <name evidence="1" type="ORF">MOV08_35220</name>
</gene>
<organism evidence="1 2">
    <name type="scientific">Streptomyces yunnanensis</name>
    <dbReference type="NCBI Taxonomy" id="156453"/>
    <lineage>
        <taxon>Bacteria</taxon>
        <taxon>Bacillati</taxon>
        <taxon>Actinomycetota</taxon>
        <taxon>Actinomycetes</taxon>
        <taxon>Kitasatosporales</taxon>
        <taxon>Streptomycetaceae</taxon>
        <taxon>Streptomyces</taxon>
    </lineage>
</organism>
<evidence type="ECO:0000313" key="2">
    <source>
        <dbReference type="Proteomes" id="UP001218629"/>
    </source>
</evidence>
<dbReference type="RefSeq" id="WP_275310298.1">
    <property type="nucleotide sequence ID" value="NZ_CP095749.1"/>
</dbReference>
<dbReference type="SUPFAM" id="SSF56563">
    <property type="entry name" value="Major capsid protein gp5"/>
    <property type="match status" value="1"/>
</dbReference>
<sequence length="325" mass="34400">MAITLADAKLNTQDDIDLRVIDEFRKSSWLLDNLTFDDVVNPAGGGATLTYGYTRLVSERGAAFRPLGTEYGIEQAKRSRATVDLSVLGGAFEIDRVLSNLGPAATNEVAFQMGQTIKSARAFFSDQVINGTRNTSTATGFEGLSKVLTGSSTEYKTAADWSTPADQPAAHNALDSLDEFLGLLDDTPSALLGNKKTIARIRSLARRAGYYSRTENAFGQTVESYNGIPFIDLGAKAGSADPVIGIDAKTGTTDLYAVRLGLDAFHGVSTVGGGLVRQWLPDFSTAGAVKRGEVELGPVAVALKTTKGAAVWRGIQVNPAATRGE</sequence>
<reference evidence="1 2" key="1">
    <citation type="submission" date="2022-03" db="EMBL/GenBank/DDBJ databases">
        <title>Streptomyces yunnanensis P86,complete genome.</title>
        <authorList>
            <person name="Chen S."/>
            <person name="Zhang Q."/>
        </authorList>
    </citation>
    <scope>NUCLEOTIDE SEQUENCE [LARGE SCALE GENOMIC DNA]</scope>
    <source>
        <strain evidence="1 2">P86</strain>
    </source>
</reference>
<dbReference type="NCBIfam" id="NF045672">
    <property type="entry name" value="MCP_gp7_epsi_15"/>
    <property type="match status" value="1"/>
</dbReference>
<proteinExistence type="predicted"/>
<evidence type="ECO:0000313" key="1">
    <source>
        <dbReference type="EMBL" id="WEB44018.1"/>
    </source>
</evidence>
<name>A0ABY8AGB9_9ACTN</name>
<keyword evidence="2" id="KW-1185">Reference proteome</keyword>
<dbReference type="Proteomes" id="UP001218629">
    <property type="component" value="Chromosome"/>
</dbReference>